<dbReference type="GO" id="GO:0032259">
    <property type="term" value="P:methylation"/>
    <property type="evidence" value="ECO:0007669"/>
    <property type="project" value="UniProtKB-KW"/>
</dbReference>
<dbReference type="Gene3D" id="3.40.50.150">
    <property type="entry name" value="Vaccinia Virus protein VP39"/>
    <property type="match status" value="1"/>
</dbReference>
<gene>
    <name evidence="2" type="ORF">SAMN05192546_10728</name>
</gene>
<dbReference type="InterPro" id="IPR029063">
    <property type="entry name" value="SAM-dependent_MTases_sf"/>
</dbReference>
<dbReference type="SUPFAM" id="SSF53335">
    <property type="entry name" value="S-adenosyl-L-methionine-dependent methyltransferases"/>
    <property type="match status" value="1"/>
</dbReference>
<dbReference type="PANTHER" id="PTHR43861">
    <property type="entry name" value="TRANS-ACONITATE 2-METHYLTRANSFERASE-RELATED"/>
    <property type="match status" value="1"/>
</dbReference>
<name>A0A1H3PQP7_9FIRM</name>
<dbReference type="Proteomes" id="UP000199230">
    <property type="component" value="Unassembled WGS sequence"/>
</dbReference>
<feature type="domain" description="Methyltransferase type 11" evidence="1">
    <location>
        <begin position="57"/>
        <end position="153"/>
    </location>
</feature>
<reference evidence="2 3" key="1">
    <citation type="submission" date="2016-10" db="EMBL/GenBank/DDBJ databases">
        <authorList>
            <person name="de Groot N.N."/>
        </authorList>
    </citation>
    <scope>NUCLEOTIDE SEQUENCE [LARGE SCALE GENOMIC DNA]</scope>
    <source>
        <strain evidence="2 3">APO</strain>
    </source>
</reference>
<dbReference type="AlphaFoldDB" id="A0A1H3PQP7"/>
<accession>A0A1H3PQP7</accession>
<dbReference type="STRING" id="159292.SAMN05192546_10728"/>
<evidence type="ECO:0000313" key="2">
    <source>
        <dbReference type="EMBL" id="SDZ03303.1"/>
    </source>
</evidence>
<keyword evidence="2" id="KW-0489">Methyltransferase</keyword>
<sequence length="259" mass="29768">MKREREIKMKDAIQQCWDKNAIEYDEGYDHGIKSNREKEAWMKWLAQRIGDESKIILDIGTGTGNLALMLAEMGHYVKGIDVSAAMLEIAIEKSVAYRDKITYEQQDVHDLALEVEARYDAVVGRNVLWTLTDPQQALQGWYRVIKPGGMFIMIDGNWFTPTYCQKWGKRLGGILQSMGMAEKENSSYSHEMINNLPLIEQDGVHHFIRIAEKVGFESVTQHPLKPLDQIINKQMSFVQRLINAHHRYGIVGYKARGVR</sequence>
<dbReference type="InterPro" id="IPR013216">
    <property type="entry name" value="Methyltransf_11"/>
</dbReference>
<organism evidence="2 3">
    <name type="scientific">Tindallia californiensis</name>
    <dbReference type="NCBI Taxonomy" id="159292"/>
    <lineage>
        <taxon>Bacteria</taxon>
        <taxon>Bacillati</taxon>
        <taxon>Bacillota</taxon>
        <taxon>Clostridia</taxon>
        <taxon>Peptostreptococcales</taxon>
        <taxon>Tindalliaceae</taxon>
        <taxon>Tindallia</taxon>
    </lineage>
</organism>
<dbReference type="EMBL" id="FNPV01000007">
    <property type="protein sequence ID" value="SDZ03303.1"/>
    <property type="molecule type" value="Genomic_DNA"/>
</dbReference>
<evidence type="ECO:0000259" key="1">
    <source>
        <dbReference type="Pfam" id="PF08241"/>
    </source>
</evidence>
<keyword evidence="3" id="KW-1185">Reference proteome</keyword>
<protein>
    <submittedName>
        <fullName evidence="2">Ubiquinone/menaquinone biosynthesis C-methylase UbiE</fullName>
    </submittedName>
</protein>
<dbReference type="Pfam" id="PF08241">
    <property type="entry name" value="Methyltransf_11"/>
    <property type="match status" value="1"/>
</dbReference>
<dbReference type="GO" id="GO:0008757">
    <property type="term" value="F:S-adenosylmethionine-dependent methyltransferase activity"/>
    <property type="evidence" value="ECO:0007669"/>
    <property type="project" value="InterPro"/>
</dbReference>
<dbReference type="CDD" id="cd02440">
    <property type="entry name" value="AdoMet_MTases"/>
    <property type="match status" value="1"/>
</dbReference>
<dbReference type="RefSeq" id="WP_176968375.1">
    <property type="nucleotide sequence ID" value="NZ_FNPV01000007.1"/>
</dbReference>
<evidence type="ECO:0000313" key="3">
    <source>
        <dbReference type="Proteomes" id="UP000199230"/>
    </source>
</evidence>
<keyword evidence="2" id="KW-0830">Ubiquinone</keyword>
<keyword evidence="2" id="KW-0808">Transferase</keyword>
<proteinExistence type="predicted"/>